<accession>A0A915PYS9</accession>
<evidence type="ECO:0000313" key="2">
    <source>
        <dbReference type="Proteomes" id="UP000887581"/>
    </source>
</evidence>
<proteinExistence type="predicted"/>
<evidence type="ECO:0000313" key="3">
    <source>
        <dbReference type="WBParaSite" id="sdigi.contig374.g7844.t1"/>
    </source>
</evidence>
<name>A0A915PYS9_9BILA</name>
<feature type="region of interest" description="Disordered" evidence="1">
    <location>
        <begin position="1"/>
        <end position="20"/>
    </location>
</feature>
<feature type="compositionally biased region" description="Acidic residues" evidence="1">
    <location>
        <begin position="1"/>
        <end position="16"/>
    </location>
</feature>
<dbReference type="WBParaSite" id="sdigi.contig374.g7844.t1">
    <property type="protein sequence ID" value="sdigi.contig374.g7844.t1"/>
    <property type="gene ID" value="sdigi.contig374.g7844"/>
</dbReference>
<dbReference type="Proteomes" id="UP000887581">
    <property type="component" value="Unplaced"/>
</dbReference>
<dbReference type="AlphaFoldDB" id="A0A915PYS9"/>
<sequence>MKSDDGDDDDKSDDNDMMQPAISFYHSQRFAAGGETEKQILNKKTERATTDKALVNLQDAILQRKNSGFHLIKQPEVSLIDKRDTITAEHDEVPSINPYFVVNDSQVKGTNYGIMKLVSLC</sequence>
<evidence type="ECO:0000256" key="1">
    <source>
        <dbReference type="SAM" id="MobiDB-lite"/>
    </source>
</evidence>
<organism evidence="2 3">
    <name type="scientific">Setaria digitata</name>
    <dbReference type="NCBI Taxonomy" id="48799"/>
    <lineage>
        <taxon>Eukaryota</taxon>
        <taxon>Metazoa</taxon>
        <taxon>Ecdysozoa</taxon>
        <taxon>Nematoda</taxon>
        <taxon>Chromadorea</taxon>
        <taxon>Rhabditida</taxon>
        <taxon>Spirurina</taxon>
        <taxon>Spiruromorpha</taxon>
        <taxon>Filarioidea</taxon>
        <taxon>Setariidae</taxon>
        <taxon>Setaria</taxon>
    </lineage>
</organism>
<keyword evidence="2" id="KW-1185">Reference proteome</keyword>
<reference evidence="3" key="1">
    <citation type="submission" date="2022-11" db="UniProtKB">
        <authorList>
            <consortium name="WormBaseParasite"/>
        </authorList>
    </citation>
    <scope>IDENTIFICATION</scope>
</reference>
<protein>
    <submittedName>
        <fullName evidence="3">Uncharacterized protein</fullName>
    </submittedName>
</protein>